<evidence type="ECO:0000256" key="1">
    <source>
        <dbReference type="SAM" id="MobiDB-lite"/>
    </source>
</evidence>
<feature type="compositionally biased region" description="Basic and acidic residues" evidence="1">
    <location>
        <begin position="60"/>
        <end position="77"/>
    </location>
</feature>
<organism evidence="2 3">
    <name type="scientific">Strongylus vulgaris</name>
    <name type="common">Blood worm</name>
    <dbReference type="NCBI Taxonomy" id="40348"/>
    <lineage>
        <taxon>Eukaryota</taxon>
        <taxon>Metazoa</taxon>
        <taxon>Ecdysozoa</taxon>
        <taxon>Nematoda</taxon>
        <taxon>Chromadorea</taxon>
        <taxon>Rhabditida</taxon>
        <taxon>Rhabditina</taxon>
        <taxon>Rhabditomorpha</taxon>
        <taxon>Strongyloidea</taxon>
        <taxon>Strongylidae</taxon>
        <taxon>Strongylus</taxon>
    </lineage>
</organism>
<dbReference type="EMBL" id="UYYB01121364">
    <property type="protein sequence ID" value="VDM83147.1"/>
    <property type="molecule type" value="Genomic_DNA"/>
</dbReference>
<gene>
    <name evidence="2" type="ORF">SVUK_LOCUS18145</name>
</gene>
<dbReference type="AlphaFoldDB" id="A0A3P7K421"/>
<evidence type="ECO:0000313" key="3">
    <source>
        <dbReference type="Proteomes" id="UP000270094"/>
    </source>
</evidence>
<protein>
    <submittedName>
        <fullName evidence="2">Uncharacterized protein</fullName>
    </submittedName>
</protein>
<name>A0A3P7K421_STRVU</name>
<sequence>MMQSYWSRLQRYCAILSLKAIGISFSSWTTHQIKENCLVNGCGVSPIASCNGAECTTGWIKDEYGPDDPLKSLPRNDEDAETL</sequence>
<keyword evidence="3" id="KW-1185">Reference proteome</keyword>
<proteinExistence type="predicted"/>
<dbReference type="Proteomes" id="UP000270094">
    <property type="component" value="Unassembled WGS sequence"/>
</dbReference>
<feature type="region of interest" description="Disordered" evidence="1">
    <location>
        <begin position="60"/>
        <end position="83"/>
    </location>
</feature>
<reference evidence="2 3" key="1">
    <citation type="submission" date="2018-11" db="EMBL/GenBank/DDBJ databases">
        <authorList>
            <consortium name="Pathogen Informatics"/>
        </authorList>
    </citation>
    <scope>NUCLEOTIDE SEQUENCE [LARGE SCALE GENOMIC DNA]</scope>
</reference>
<evidence type="ECO:0000313" key="2">
    <source>
        <dbReference type="EMBL" id="VDM83147.1"/>
    </source>
</evidence>
<accession>A0A3P7K421</accession>